<dbReference type="InterPro" id="IPR046235">
    <property type="entry name" value="DUF6268"/>
</dbReference>
<reference evidence="4" key="1">
    <citation type="journal article" date="2019" name="Int. J. Syst. Evol. Microbiol.">
        <title>The Global Catalogue of Microorganisms (GCM) 10K type strain sequencing project: providing services to taxonomists for standard genome sequencing and annotation.</title>
        <authorList>
            <consortium name="The Broad Institute Genomics Platform"/>
            <consortium name="The Broad Institute Genome Sequencing Center for Infectious Disease"/>
            <person name="Wu L."/>
            <person name="Ma J."/>
        </authorList>
    </citation>
    <scope>NUCLEOTIDE SEQUENCE [LARGE SCALE GENOMIC DNA]</scope>
    <source>
        <strain evidence="4">JCM 18285</strain>
    </source>
</reference>
<evidence type="ECO:0000259" key="2">
    <source>
        <dbReference type="Pfam" id="PF19783"/>
    </source>
</evidence>
<protein>
    <recommendedName>
        <fullName evidence="2">DUF6268 domain-containing protein</fullName>
    </recommendedName>
</protein>
<proteinExistence type="predicted"/>
<evidence type="ECO:0000313" key="3">
    <source>
        <dbReference type="EMBL" id="GAA4953955.1"/>
    </source>
</evidence>
<dbReference type="EMBL" id="BAABJJ010000043">
    <property type="protein sequence ID" value="GAA4953955.1"/>
    <property type="molecule type" value="Genomic_DNA"/>
</dbReference>
<accession>A0ABP9GVH5</accession>
<dbReference type="RefSeq" id="WP_345193378.1">
    <property type="nucleotide sequence ID" value="NZ_BAABJJ010000043.1"/>
</dbReference>
<feature type="signal peptide" evidence="1">
    <location>
        <begin position="1"/>
        <end position="18"/>
    </location>
</feature>
<organism evidence="3 4">
    <name type="scientific">Algibacter agarivorans</name>
    <dbReference type="NCBI Taxonomy" id="1109741"/>
    <lineage>
        <taxon>Bacteria</taxon>
        <taxon>Pseudomonadati</taxon>
        <taxon>Bacteroidota</taxon>
        <taxon>Flavobacteriia</taxon>
        <taxon>Flavobacteriales</taxon>
        <taxon>Flavobacteriaceae</taxon>
        <taxon>Algibacter</taxon>
    </lineage>
</organism>
<feature type="domain" description="DUF6268" evidence="2">
    <location>
        <begin position="63"/>
        <end position="258"/>
    </location>
</feature>
<sequence>MKYTLVVLIGFISFQSFTQNYFDILNVTYTNTTANDFEIIDTQTTVKELALELDFPIIINDKTILLTGIFANKTKLKLSSDMPYTNLNVLGLKVGVNKTLSDSWSSTFIVYSKFASDITKLSHEHLQVAILSIFTNKKEDNFKYKYGVYANTEKYGLIVVPIFGLFYLSDNKKFEANLNLPINGDVNYKINKKTWLGMRFDGLGTTYNLVDQNYGTKGAYVSKTSNELVSYFRYKLSKSIYINTKVGYAISRNYKVFDSEDKIDLALSSFYFGDNRTQLNERFKDGAIFKLELLYRLHFD</sequence>
<evidence type="ECO:0000313" key="4">
    <source>
        <dbReference type="Proteomes" id="UP001501302"/>
    </source>
</evidence>
<name>A0ABP9GVH5_9FLAO</name>
<feature type="chain" id="PRO_5045203689" description="DUF6268 domain-containing protein" evidence="1">
    <location>
        <begin position="19"/>
        <end position="300"/>
    </location>
</feature>
<evidence type="ECO:0000256" key="1">
    <source>
        <dbReference type="SAM" id="SignalP"/>
    </source>
</evidence>
<keyword evidence="4" id="KW-1185">Reference proteome</keyword>
<gene>
    <name evidence="3" type="ORF">GCM10023314_29440</name>
</gene>
<comment type="caution">
    <text evidence="3">The sequence shown here is derived from an EMBL/GenBank/DDBJ whole genome shotgun (WGS) entry which is preliminary data.</text>
</comment>
<keyword evidence="1" id="KW-0732">Signal</keyword>
<dbReference type="Pfam" id="PF19783">
    <property type="entry name" value="DUF6268"/>
    <property type="match status" value="1"/>
</dbReference>
<dbReference type="Proteomes" id="UP001501302">
    <property type="component" value="Unassembled WGS sequence"/>
</dbReference>